<reference evidence="1 2" key="1">
    <citation type="journal article" date="2021" name="Syst. Appl. Microbiol.">
        <title>Persephonella atlantica sp. nov.: How to adapt to physico-chemical gradients in high temperature hydrothermal habitats.</title>
        <authorList>
            <person name="Francois D.X."/>
            <person name="Godfroy A."/>
            <person name="Mathien C."/>
            <person name="Aube J."/>
            <person name="Cathalot C."/>
            <person name="Lesongeur F."/>
            <person name="L'Haridon S."/>
            <person name="Philippon X."/>
            <person name="Roussel E.G."/>
        </authorList>
    </citation>
    <scope>NUCLEOTIDE SEQUENCE [LARGE SCALE GENOMIC DNA]</scope>
    <source>
        <strain evidence="1 2">MO1340</strain>
    </source>
</reference>
<dbReference type="PANTHER" id="PTHR36302">
    <property type="entry name" value="BLR7088 PROTEIN"/>
    <property type="match status" value="1"/>
</dbReference>
<dbReference type="InterPro" id="IPR007410">
    <property type="entry name" value="LpqE-like"/>
</dbReference>
<keyword evidence="2" id="KW-1185">Reference proteome</keyword>
<name>A0ABS1GH97_9AQUI</name>
<dbReference type="SUPFAM" id="SSF110087">
    <property type="entry name" value="DR1885-like metal-binding protein"/>
    <property type="match status" value="1"/>
</dbReference>
<dbReference type="Gene3D" id="2.60.40.1890">
    <property type="entry name" value="PCu(A)C copper chaperone"/>
    <property type="match status" value="1"/>
</dbReference>
<proteinExistence type="predicted"/>
<dbReference type="PANTHER" id="PTHR36302:SF1">
    <property type="entry name" value="COPPER CHAPERONE PCU(A)C"/>
    <property type="match status" value="1"/>
</dbReference>
<dbReference type="InterPro" id="IPR058248">
    <property type="entry name" value="Lxx211020-like"/>
</dbReference>
<accession>A0ABS1GH97</accession>
<dbReference type="Pfam" id="PF04314">
    <property type="entry name" value="PCuAC"/>
    <property type="match status" value="1"/>
</dbReference>
<gene>
    <name evidence="1" type="ORF">GWK41_04300</name>
</gene>
<dbReference type="EMBL" id="JAACYA010000001">
    <property type="protein sequence ID" value="MBK3332287.1"/>
    <property type="molecule type" value="Genomic_DNA"/>
</dbReference>
<dbReference type="InterPro" id="IPR036182">
    <property type="entry name" value="PCuAC_sf"/>
</dbReference>
<evidence type="ECO:0000313" key="1">
    <source>
        <dbReference type="EMBL" id="MBK3332287.1"/>
    </source>
</evidence>
<dbReference type="RefSeq" id="WP_200673666.1">
    <property type="nucleotide sequence ID" value="NZ_JAACYA010000001.1"/>
</dbReference>
<dbReference type="Proteomes" id="UP000772812">
    <property type="component" value="Unassembled WGS sequence"/>
</dbReference>
<organism evidence="1 2">
    <name type="scientific">Persephonella atlantica</name>
    <dbReference type="NCBI Taxonomy" id="2699429"/>
    <lineage>
        <taxon>Bacteria</taxon>
        <taxon>Pseudomonadati</taxon>
        <taxon>Aquificota</taxon>
        <taxon>Aquificia</taxon>
        <taxon>Aquificales</taxon>
        <taxon>Hydrogenothermaceae</taxon>
        <taxon>Persephonella</taxon>
    </lineage>
</organism>
<evidence type="ECO:0000313" key="2">
    <source>
        <dbReference type="Proteomes" id="UP000772812"/>
    </source>
</evidence>
<protein>
    <submittedName>
        <fullName evidence="1">Copper chaperone PCu(A)C</fullName>
    </submittedName>
</protein>
<sequence length="138" mass="15592">MRKIVGLFLLFFSISYSQPQIEIIDPWVRAVPPNAKNTALFMVIKNSGDELDTLTAVKTDIAKMVMIHKTVNEDGVMKMVHVHQLKIPPHSTVELKPGGYHIMIMGLKEPVHVNNMLKFTLIFKKSGKIDIKAPVKMK</sequence>
<comment type="caution">
    <text evidence="1">The sequence shown here is derived from an EMBL/GenBank/DDBJ whole genome shotgun (WGS) entry which is preliminary data.</text>
</comment>